<keyword evidence="5 9" id="KW-1133">Transmembrane helix</keyword>
<evidence type="ECO:0000256" key="10">
    <source>
        <dbReference type="SAM" id="SignalP"/>
    </source>
</evidence>
<dbReference type="EMBL" id="CAJVCH010102950">
    <property type="protein sequence ID" value="CAG7723828.1"/>
    <property type="molecule type" value="Genomic_DNA"/>
</dbReference>
<comment type="caution">
    <text evidence="12">The sequence shown here is derived from an EMBL/GenBank/DDBJ whole genome shotgun (WGS) entry which is preliminary data.</text>
</comment>
<evidence type="ECO:0000256" key="1">
    <source>
        <dbReference type="ARBA" id="ARBA00004651"/>
    </source>
</evidence>
<keyword evidence="3" id="KW-1003">Cell membrane</keyword>
<comment type="subcellular location">
    <subcellularLocation>
        <location evidence="1">Cell membrane</location>
        <topology evidence="1">Multi-pass membrane protein</topology>
    </subcellularLocation>
</comment>
<keyword evidence="10" id="KW-0732">Signal</keyword>
<keyword evidence="8" id="KW-0325">Glycoprotein</keyword>
<evidence type="ECO:0000256" key="2">
    <source>
        <dbReference type="ARBA" id="ARBA00008685"/>
    </source>
</evidence>
<reference evidence="12" key="1">
    <citation type="submission" date="2021-06" db="EMBL/GenBank/DDBJ databases">
        <authorList>
            <person name="Hodson N. C."/>
            <person name="Mongue J. A."/>
            <person name="Jaron S. K."/>
        </authorList>
    </citation>
    <scope>NUCLEOTIDE SEQUENCE</scope>
</reference>
<keyword evidence="13" id="KW-1185">Reference proteome</keyword>
<name>A0A8J2NYL1_9HEXA</name>
<dbReference type="PANTHER" id="PTHR42643">
    <property type="entry name" value="IONOTROPIC RECEPTOR 20A-RELATED"/>
    <property type="match status" value="1"/>
</dbReference>
<feature type="transmembrane region" description="Helical" evidence="9">
    <location>
        <begin position="312"/>
        <end position="338"/>
    </location>
</feature>
<keyword evidence="6 9" id="KW-0472">Membrane</keyword>
<proteinExistence type="inferred from homology"/>
<dbReference type="PANTHER" id="PTHR42643:SF24">
    <property type="entry name" value="IONOTROPIC RECEPTOR 60A"/>
    <property type="match status" value="1"/>
</dbReference>
<evidence type="ECO:0000259" key="11">
    <source>
        <dbReference type="Pfam" id="PF00060"/>
    </source>
</evidence>
<evidence type="ECO:0000313" key="13">
    <source>
        <dbReference type="Proteomes" id="UP000708208"/>
    </source>
</evidence>
<feature type="signal peptide" evidence="10">
    <location>
        <begin position="1"/>
        <end position="27"/>
    </location>
</feature>
<keyword evidence="7" id="KW-0675">Receptor</keyword>
<evidence type="ECO:0000256" key="4">
    <source>
        <dbReference type="ARBA" id="ARBA00022692"/>
    </source>
</evidence>
<dbReference type="Pfam" id="PF00060">
    <property type="entry name" value="Lig_chan"/>
    <property type="match status" value="1"/>
</dbReference>
<feature type="domain" description="Ionotropic glutamate receptor C-terminal" evidence="11">
    <location>
        <begin position="318"/>
        <end position="605"/>
    </location>
</feature>
<sequence>MFGSAFGPRLFQCVLTILTVSADKVLADTAITPSHYRKCPVKIATRDHSIVPIELFTIIIDVPKMYIAQDTFSNPANKFQNKELIIPNLRTNRFIAHCEILLLFLEGLEFHENQAAQYQLNSFLPFPFNTFPQFTYHVFIGSSEAETKSVLRRNQVQNLGLQTAIVNTGTLFKDLFKLFSEFEALNVNRFSLDLLRNQHFRCEGFPTPVYTIFNQRKEFIGGTSYEFLRNTGNHLNFTFTLKGDGFRNLGQNPNGSWNGFIGDVNGNKVDLAFTLQNTYQRNPYSDFTTHTMYFNTIFFAPLPQVRVKWEAIFYPFTIQVWGCIAVSLFLATLLLYLIQEQSNFEGHSGNQLEHLYQAVIIPISIFLQQNCSPPRNMRFFTGIFLFYAIIMGTCFNCNLISFLTFPETDPVPSTPEELSSMKNFRAEIIYYPGASCDHLFRTSTHPTYTTIAKKLERVPLRNINESYVRTAMKDNQVTIDYDVSAILMSAKTLTIYENFDTLTMSRKPMLFLPMSIVLKKYSKHTSGFSQAIGMLASTGHYQHWFRNIIKVMKQHSMRNMKYLRNRGDQLYIKLNQIAYNHLNASNVQASSLDHFVVCFFLLLIGWLVSGVCFTFEIIRFYIHNVHLSQWKEICEGVSYELLKFCFPCAYRKMSPVLKNEFIFVFPVESYTTR</sequence>
<evidence type="ECO:0000256" key="3">
    <source>
        <dbReference type="ARBA" id="ARBA00022475"/>
    </source>
</evidence>
<feature type="transmembrane region" description="Helical" evidence="9">
    <location>
        <begin position="384"/>
        <end position="405"/>
    </location>
</feature>
<evidence type="ECO:0000256" key="5">
    <source>
        <dbReference type="ARBA" id="ARBA00022989"/>
    </source>
</evidence>
<feature type="chain" id="PRO_5035272301" description="Ionotropic glutamate receptor C-terminal domain-containing protein" evidence="10">
    <location>
        <begin position="28"/>
        <end position="673"/>
    </location>
</feature>
<dbReference type="GO" id="GO:0015276">
    <property type="term" value="F:ligand-gated monoatomic ion channel activity"/>
    <property type="evidence" value="ECO:0007669"/>
    <property type="project" value="InterPro"/>
</dbReference>
<evidence type="ECO:0000256" key="6">
    <source>
        <dbReference type="ARBA" id="ARBA00023136"/>
    </source>
</evidence>
<comment type="similarity">
    <text evidence="2">Belongs to the glutamate-gated ion channel (TC 1.A.10.1) family.</text>
</comment>
<evidence type="ECO:0000256" key="7">
    <source>
        <dbReference type="ARBA" id="ARBA00023170"/>
    </source>
</evidence>
<accession>A0A8J2NYL1</accession>
<protein>
    <recommendedName>
        <fullName evidence="11">Ionotropic glutamate receptor C-terminal domain-containing protein</fullName>
    </recommendedName>
</protein>
<dbReference type="InterPro" id="IPR052192">
    <property type="entry name" value="Insect_Ionotropic_Sensory_Rcpt"/>
</dbReference>
<keyword evidence="4 9" id="KW-0812">Transmembrane</keyword>
<evidence type="ECO:0000256" key="9">
    <source>
        <dbReference type="SAM" id="Phobius"/>
    </source>
</evidence>
<dbReference type="GO" id="GO:0005886">
    <property type="term" value="C:plasma membrane"/>
    <property type="evidence" value="ECO:0007669"/>
    <property type="project" value="UniProtKB-SubCell"/>
</dbReference>
<dbReference type="AlphaFoldDB" id="A0A8J2NYL1"/>
<feature type="transmembrane region" description="Helical" evidence="9">
    <location>
        <begin position="594"/>
        <end position="622"/>
    </location>
</feature>
<evidence type="ECO:0000256" key="8">
    <source>
        <dbReference type="ARBA" id="ARBA00023180"/>
    </source>
</evidence>
<gene>
    <name evidence="12" type="ORF">AFUS01_LOCUS12889</name>
</gene>
<dbReference type="Proteomes" id="UP000708208">
    <property type="component" value="Unassembled WGS sequence"/>
</dbReference>
<organism evidence="12 13">
    <name type="scientific">Allacma fusca</name>
    <dbReference type="NCBI Taxonomy" id="39272"/>
    <lineage>
        <taxon>Eukaryota</taxon>
        <taxon>Metazoa</taxon>
        <taxon>Ecdysozoa</taxon>
        <taxon>Arthropoda</taxon>
        <taxon>Hexapoda</taxon>
        <taxon>Collembola</taxon>
        <taxon>Symphypleona</taxon>
        <taxon>Sminthuridae</taxon>
        <taxon>Allacma</taxon>
    </lineage>
</organism>
<dbReference type="OrthoDB" id="6117597at2759"/>
<dbReference type="GO" id="GO:0050906">
    <property type="term" value="P:detection of stimulus involved in sensory perception"/>
    <property type="evidence" value="ECO:0007669"/>
    <property type="project" value="UniProtKB-ARBA"/>
</dbReference>
<evidence type="ECO:0000313" key="12">
    <source>
        <dbReference type="EMBL" id="CAG7723828.1"/>
    </source>
</evidence>
<dbReference type="InterPro" id="IPR001320">
    <property type="entry name" value="Iontro_rcpt_C"/>
</dbReference>